<dbReference type="PANTHER" id="PTHR31182:SF23">
    <property type="entry name" value="SPLICING FACTOR 3A SUBUNIT"/>
    <property type="match status" value="1"/>
</dbReference>
<dbReference type="Pfam" id="PF10358">
    <property type="entry name" value="NT-C2"/>
    <property type="match status" value="1"/>
</dbReference>
<evidence type="ECO:0000313" key="4">
    <source>
        <dbReference type="Proteomes" id="UP001279734"/>
    </source>
</evidence>
<keyword evidence="4" id="KW-1185">Reference proteome</keyword>
<accession>A0AAD3SBS2</accession>
<evidence type="ECO:0000256" key="1">
    <source>
        <dbReference type="SAM" id="MobiDB-lite"/>
    </source>
</evidence>
<feature type="compositionally biased region" description="Basic and acidic residues" evidence="1">
    <location>
        <begin position="264"/>
        <end position="279"/>
    </location>
</feature>
<reference evidence="3" key="1">
    <citation type="submission" date="2023-05" db="EMBL/GenBank/DDBJ databases">
        <title>Nepenthes gracilis genome sequencing.</title>
        <authorList>
            <person name="Fukushima K."/>
        </authorList>
    </citation>
    <scope>NUCLEOTIDE SEQUENCE</scope>
    <source>
        <strain evidence="3">SING2019-196</strain>
    </source>
</reference>
<dbReference type="PROSITE" id="PS51840">
    <property type="entry name" value="C2_NT"/>
    <property type="match status" value="1"/>
</dbReference>
<evidence type="ECO:0000259" key="2">
    <source>
        <dbReference type="PROSITE" id="PS51840"/>
    </source>
</evidence>
<dbReference type="InterPro" id="IPR019448">
    <property type="entry name" value="NT-C2"/>
</dbReference>
<proteinExistence type="predicted"/>
<feature type="compositionally biased region" description="Basic and acidic residues" evidence="1">
    <location>
        <begin position="233"/>
        <end position="245"/>
    </location>
</feature>
<name>A0AAD3SBS2_NEPGR</name>
<sequence>MVVNIMKWRPWSFPQSKRFEARIMVHSLKGLQMVADDGNKIKGLKFDGLAGLTAEIRWKGSRSNALGALRNREKRNYTRKERLSADGIVQWDEEFRAVCAFSGSKDGSFEPWEVAFVVFSGMNDRPKNRDLIAGPAAFNLADFAFVALDVKKEVEINVPFAISGAAAECCPSLCLSVCLVELRAALEAPDAVLRPIMPAPLIKKVKPSTLKASLAKVKTFTEFVSGRKSKKASHGEVGSDGKLSTDSEDSMSTFPFDTDSVDGSDGRYSDESRDDDHNIQKSFGYGTLAGVNLASEAFGSRTYRQDEDRLYYSNCRMDVSCLSSQESTFLEAKQSWRQSPKLGILKWRKRKLSFRSPKEKGEPLLKKEYGEEGGDDIDFDRRYLSSSDESAIRTSEDSPASISQFGDDVFAVGSWECEEIISRDGSMKLRTQVFFASIDQRNERAAGESACTTLVAAISDWLHSNHGEIPIKSEFDRLIREGSLQWRKLCNNEEYQVRFPNKHFDLETVLEAKIHPLSVVMEKSYVGFFHPEGPEEESFEFLHGAMSFDSIWDEISRIASECPSDGNPLVYIVSWNDHFFILKVDSDAFYIIDTLGERLFEGCKKAYALKFDRDTVIERMPQENEKIGHCGDKLQQDKEKLATEEAAEPENLAIVEVAEEMLVCRGKNSCKEYIKSFLAAIPIRVLLADIKRGLTASTNTLHQRLQIEFHHTQLSPLPTGQSEAPGEAAAAAAASVPTMVS</sequence>
<dbReference type="Proteomes" id="UP001279734">
    <property type="component" value="Unassembled WGS sequence"/>
</dbReference>
<dbReference type="AlphaFoldDB" id="A0AAD3SBS2"/>
<organism evidence="3 4">
    <name type="scientific">Nepenthes gracilis</name>
    <name type="common">Slender pitcher plant</name>
    <dbReference type="NCBI Taxonomy" id="150966"/>
    <lineage>
        <taxon>Eukaryota</taxon>
        <taxon>Viridiplantae</taxon>
        <taxon>Streptophyta</taxon>
        <taxon>Embryophyta</taxon>
        <taxon>Tracheophyta</taxon>
        <taxon>Spermatophyta</taxon>
        <taxon>Magnoliopsida</taxon>
        <taxon>eudicotyledons</taxon>
        <taxon>Gunneridae</taxon>
        <taxon>Pentapetalae</taxon>
        <taxon>Caryophyllales</taxon>
        <taxon>Nepenthaceae</taxon>
        <taxon>Nepenthes</taxon>
    </lineage>
</organism>
<gene>
    <name evidence="3" type="ORF">Nepgr_009702</name>
</gene>
<dbReference type="PANTHER" id="PTHR31182">
    <property type="entry name" value="C2 NT-TYPE DOMAIN-CONTAINING PROTEIN"/>
    <property type="match status" value="1"/>
</dbReference>
<feature type="region of interest" description="Disordered" evidence="1">
    <location>
        <begin position="231"/>
        <end position="279"/>
    </location>
</feature>
<protein>
    <recommendedName>
        <fullName evidence="2">C2 NT-type domain-containing protein</fullName>
    </recommendedName>
</protein>
<evidence type="ECO:0000313" key="3">
    <source>
        <dbReference type="EMBL" id="GMH07862.1"/>
    </source>
</evidence>
<feature type="region of interest" description="Disordered" evidence="1">
    <location>
        <begin position="717"/>
        <end position="741"/>
    </location>
</feature>
<feature type="domain" description="C2 NT-type" evidence="2">
    <location>
        <begin position="9"/>
        <end position="181"/>
    </location>
</feature>
<comment type="caution">
    <text evidence="3">The sequence shown here is derived from an EMBL/GenBank/DDBJ whole genome shotgun (WGS) entry which is preliminary data.</text>
</comment>
<dbReference type="EMBL" id="BSYO01000007">
    <property type="protein sequence ID" value="GMH07862.1"/>
    <property type="molecule type" value="Genomic_DNA"/>
</dbReference>